<dbReference type="PROSITE" id="PS51257">
    <property type="entry name" value="PROKAR_LIPOPROTEIN"/>
    <property type="match status" value="1"/>
</dbReference>
<reference evidence="3" key="1">
    <citation type="submission" date="2016-10" db="EMBL/GenBank/DDBJ databases">
        <authorList>
            <person name="Varghese N."/>
            <person name="Submissions S."/>
        </authorList>
    </citation>
    <scope>NUCLEOTIDE SEQUENCE [LARGE SCALE GENOMIC DNA]</scope>
    <source>
        <strain evidence="3">DSM 19315</strain>
    </source>
</reference>
<accession>A0A1I2W183</accession>
<sequence>MKNFQWSKLKACTVLFVIAGVMCSCSLDTLTDDLSKVDFQTEKILESTDIQTANMRIASTASCENDCIEPGSSTFYPVSDMATASSGINTKSVSYSAYNTETDFVVEVTYAITSGPTDANAIIIIDIEGDEMEYTEVSSGSTVSHTVPLAGGWAGCDQVAFSVVQEELGTPIAFSESYSLIPVCLDEDVINPSTGKTWMDRNLGASQVATSSKDLASYGDLYQWGRGTDGHQLRTSGTTATLSSSDNPGHGDFITSSTLPFDWRSPQNNDLWQGVNGINNPCPSGYRLPTDAELDSERTTWSANTSEGAFASPLKLPAAGFRSGTGGLLNVGLTGLYWTSTVSSTSARALIFGPESASMTGRFRVNGQSVRCLKD</sequence>
<gene>
    <name evidence="2" type="ORF">SAMN04487988_11184</name>
</gene>
<protein>
    <submittedName>
        <fullName evidence="2">Major paralogous domain-containing protein</fullName>
    </submittedName>
</protein>
<dbReference type="STRING" id="435880.SAMN04487988_11184"/>
<evidence type="ECO:0000313" key="2">
    <source>
        <dbReference type="EMBL" id="SFG95042.1"/>
    </source>
</evidence>
<proteinExistence type="predicted"/>
<dbReference type="RefSeq" id="WP_092792987.1">
    <property type="nucleotide sequence ID" value="NZ_FOPC01000011.1"/>
</dbReference>
<dbReference type="EMBL" id="FOPC01000011">
    <property type="protein sequence ID" value="SFG95042.1"/>
    <property type="molecule type" value="Genomic_DNA"/>
</dbReference>
<organism evidence="2 3">
    <name type="scientific">Algoriphagus hitonicola</name>
    <dbReference type="NCBI Taxonomy" id="435880"/>
    <lineage>
        <taxon>Bacteria</taxon>
        <taxon>Pseudomonadati</taxon>
        <taxon>Bacteroidota</taxon>
        <taxon>Cytophagia</taxon>
        <taxon>Cytophagales</taxon>
        <taxon>Cyclobacteriaceae</taxon>
        <taxon>Algoriphagus</taxon>
    </lineage>
</organism>
<feature type="chain" id="PRO_5011595124" evidence="1">
    <location>
        <begin position="27"/>
        <end position="375"/>
    </location>
</feature>
<evidence type="ECO:0000313" key="3">
    <source>
        <dbReference type="Proteomes" id="UP000199642"/>
    </source>
</evidence>
<keyword evidence="1" id="KW-0732">Signal</keyword>
<feature type="signal peptide" evidence="1">
    <location>
        <begin position="1"/>
        <end position="26"/>
    </location>
</feature>
<dbReference type="AlphaFoldDB" id="A0A1I2W183"/>
<name>A0A1I2W183_9BACT</name>
<dbReference type="Proteomes" id="UP000199642">
    <property type="component" value="Unassembled WGS sequence"/>
</dbReference>
<dbReference type="OrthoDB" id="9765957at2"/>
<evidence type="ECO:0000256" key="1">
    <source>
        <dbReference type="SAM" id="SignalP"/>
    </source>
</evidence>
<keyword evidence="3" id="KW-1185">Reference proteome</keyword>